<evidence type="ECO:0000256" key="2">
    <source>
        <dbReference type="SAM" id="SignalP"/>
    </source>
</evidence>
<dbReference type="InterPro" id="IPR019546">
    <property type="entry name" value="TAT_signal_bac_arc"/>
</dbReference>
<comment type="caution">
    <text evidence="3">The sequence shown here is derived from an EMBL/GenBank/DDBJ whole genome shotgun (WGS) entry which is preliminary data.</text>
</comment>
<dbReference type="Proteomes" id="UP000640333">
    <property type="component" value="Unassembled WGS sequence"/>
</dbReference>
<keyword evidence="1 2" id="KW-0732">Signal</keyword>
<reference evidence="3" key="1">
    <citation type="submission" date="2020-10" db="EMBL/GenBank/DDBJ databases">
        <title>Bacterium isolated from coastal waters sediment.</title>
        <authorList>
            <person name="Chen R.-J."/>
            <person name="Lu D.-C."/>
            <person name="Zhu K.-L."/>
            <person name="Du Z.-J."/>
        </authorList>
    </citation>
    <scope>NUCLEOTIDE SEQUENCE</scope>
    <source>
        <strain evidence="3">N1Y112</strain>
    </source>
</reference>
<dbReference type="GO" id="GO:0055085">
    <property type="term" value="P:transmembrane transport"/>
    <property type="evidence" value="ECO:0007669"/>
    <property type="project" value="InterPro"/>
</dbReference>
<feature type="signal peptide" evidence="2">
    <location>
        <begin position="1"/>
        <end position="25"/>
    </location>
</feature>
<protein>
    <submittedName>
        <fullName evidence="3">TRAP transporter substrate-binding protein</fullName>
    </submittedName>
</protein>
<feature type="chain" id="PRO_5035319838" evidence="2">
    <location>
        <begin position="26"/>
        <end position="341"/>
    </location>
</feature>
<dbReference type="CDD" id="cd13665">
    <property type="entry name" value="PBP2_TRAP_Dctp3_4"/>
    <property type="match status" value="1"/>
</dbReference>
<dbReference type="InterPro" id="IPR038404">
    <property type="entry name" value="TRAP_DctP_sf"/>
</dbReference>
<dbReference type="NCBIfam" id="TIGR01409">
    <property type="entry name" value="TAT_signal_seq"/>
    <property type="match status" value="1"/>
</dbReference>
<dbReference type="SUPFAM" id="SSF53850">
    <property type="entry name" value="Periplasmic binding protein-like II"/>
    <property type="match status" value="1"/>
</dbReference>
<evidence type="ECO:0000313" key="3">
    <source>
        <dbReference type="EMBL" id="MBE9397690.1"/>
    </source>
</evidence>
<evidence type="ECO:0000313" key="4">
    <source>
        <dbReference type="Proteomes" id="UP000640333"/>
    </source>
</evidence>
<name>A0A8J7F9Z4_9GAMM</name>
<dbReference type="EMBL" id="JADEYS010000009">
    <property type="protein sequence ID" value="MBE9397690.1"/>
    <property type="molecule type" value="Genomic_DNA"/>
</dbReference>
<dbReference type="AlphaFoldDB" id="A0A8J7F9Z4"/>
<dbReference type="NCBIfam" id="NF037995">
    <property type="entry name" value="TRAP_S1"/>
    <property type="match status" value="1"/>
</dbReference>
<dbReference type="Gene3D" id="3.40.190.170">
    <property type="entry name" value="Bacterial extracellular solute-binding protein, family 7"/>
    <property type="match status" value="1"/>
</dbReference>
<sequence length="341" mass="36693">MIRRNFLKTAAAVGLGLTLSTSVMAETVMRVASWLPPTHPQNAVVWPTWGKWVEEATEGRVKIKIEYGMGHPKTMFELVEDGVVDASFSYHGYVPGRFKLTQVVEQPGLGVSAEAASIAHWRVNEKYFTKANEHDGLVLAALFTHGPGQIHMAKPIDSLSDLKGKKIRIGGGVQGEIGKRLGVTAVGAPAPKVYEMMQQGVIDGVFIPMGEQKTLRLKEVARNVVALPGGMYLGSFSMFLSPDFMDSLSEKDRKAVMSVSGEKLSALAGRAWDAGDAEGYVAAKEAGVNLNEVAADGAMAKEFKSLAKGMDDAWVSHVTDRGVDAKAALTELRSIARSYGK</sequence>
<dbReference type="Pfam" id="PF03480">
    <property type="entry name" value="DctP"/>
    <property type="match status" value="1"/>
</dbReference>
<keyword evidence="4" id="KW-1185">Reference proteome</keyword>
<dbReference type="PANTHER" id="PTHR33376:SF15">
    <property type="entry name" value="BLL6794 PROTEIN"/>
    <property type="match status" value="1"/>
</dbReference>
<dbReference type="RefSeq" id="WP_193953244.1">
    <property type="nucleotide sequence ID" value="NZ_JADEYS010000009.1"/>
</dbReference>
<dbReference type="InterPro" id="IPR018389">
    <property type="entry name" value="DctP_fam"/>
</dbReference>
<proteinExistence type="predicted"/>
<evidence type="ECO:0000256" key="1">
    <source>
        <dbReference type="ARBA" id="ARBA00022729"/>
    </source>
</evidence>
<organism evidence="3 4">
    <name type="scientific">Pontibacterium sinense</name>
    <dbReference type="NCBI Taxonomy" id="2781979"/>
    <lineage>
        <taxon>Bacteria</taxon>
        <taxon>Pseudomonadati</taxon>
        <taxon>Pseudomonadota</taxon>
        <taxon>Gammaproteobacteria</taxon>
        <taxon>Oceanospirillales</taxon>
        <taxon>Oceanospirillaceae</taxon>
        <taxon>Pontibacterium</taxon>
    </lineage>
</organism>
<gene>
    <name evidence="3" type="ORF">IOQ59_10495</name>
</gene>
<accession>A0A8J7F9Z4</accession>
<dbReference type="PANTHER" id="PTHR33376">
    <property type="match status" value="1"/>
</dbReference>